<dbReference type="Gene3D" id="1.20.1720.10">
    <property type="entry name" value="Multidrug resistance protein D"/>
    <property type="match status" value="1"/>
</dbReference>
<organism evidence="7 8">
    <name type="scientific">Ktedonosporobacter rubrisoli</name>
    <dbReference type="NCBI Taxonomy" id="2509675"/>
    <lineage>
        <taxon>Bacteria</taxon>
        <taxon>Bacillati</taxon>
        <taxon>Chloroflexota</taxon>
        <taxon>Ktedonobacteria</taxon>
        <taxon>Ktedonobacterales</taxon>
        <taxon>Ktedonosporobacteraceae</taxon>
        <taxon>Ktedonosporobacter</taxon>
    </lineage>
</organism>
<dbReference type="KEGG" id="kbs:EPA93_05335"/>
<feature type="transmembrane region" description="Helical" evidence="5">
    <location>
        <begin position="57"/>
        <end position="80"/>
    </location>
</feature>
<name>A0A4P6JJY7_KTERU</name>
<keyword evidence="8" id="KW-1185">Reference proteome</keyword>
<evidence type="ECO:0000256" key="2">
    <source>
        <dbReference type="ARBA" id="ARBA00022692"/>
    </source>
</evidence>
<comment type="subcellular location">
    <subcellularLocation>
        <location evidence="1">Cell membrane</location>
        <topology evidence="1">Multi-pass membrane protein</topology>
    </subcellularLocation>
</comment>
<dbReference type="GO" id="GO:0022857">
    <property type="term" value="F:transmembrane transporter activity"/>
    <property type="evidence" value="ECO:0007669"/>
    <property type="project" value="InterPro"/>
</dbReference>
<evidence type="ECO:0000313" key="7">
    <source>
        <dbReference type="EMBL" id="QBD75455.1"/>
    </source>
</evidence>
<feature type="transmembrane region" description="Helical" evidence="5">
    <location>
        <begin position="251"/>
        <end position="276"/>
    </location>
</feature>
<dbReference type="Gene3D" id="1.20.1250.20">
    <property type="entry name" value="MFS general substrate transporter like domains"/>
    <property type="match status" value="1"/>
</dbReference>
<dbReference type="AlphaFoldDB" id="A0A4P6JJY7"/>
<keyword evidence="3 5" id="KW-1133">Transmembrane helix</keyword>
<evidence type="ECO:0000256" key="3">
    <source>
        <dbReference type="ARBA" id="ARBA00022989"/>
    </source>
</evidence>
<dbReference type="GO" id="GO:0005886">
    <property type="term" value="C:plasma membrane"/>
    <property type="evidence" value="ECO:0007669"/>
    <property type="project" value="UniProtKB-SubCell"/>
</dbReference>
<feature type="transmembrane region" description="Helical" evidence="5">
    <location>
        <begin position="348"/>
        <end position="367"/>
    </location>
</feature>
<dbReference type="SUPFAM" id="SSF103473">
    <property type="entry name" value="MFS general substrate transporter"/>
    <property type="match status" value="1"/>
</dbReference>
<dbReference type="EMBL" id="CP035758">
    <property type="protein sequence ID" value="QBD75455.1"/>
    <property type="molecule type" value="Genomic_DNA"/>
</dbReference>
<feature type="transmembrane region" description="Helical" evidence="5">
    <location>
        <begin position="182"/>
        <end position="201"/>
    </location>
</feature>
<feature type="transmembrane region" description="Helical" evidence="5">
    <location>
        <begin position="388"/>
        <end position="409"/>
    </location>
</feature>
<proteinExistence type="predicted"/>
<dbReference type="OrthoDB" id="146360at2"/>
<evidence type="ECO:0000259" key="6">
    <source>
        <dbReference type="PROSITE" id="PS50850"/>
    </source>
</evidence>
<dbReference type="InterPro" id="IPR036259">
    <property type="entry name" value="MFS_trans_sf"/>
</dbReference>
<keyword evidence="2 5" id="KW-0812">Transmembrane</keyword>
<dbReference type="CDD" id="cd17321">
    <property type="entry name" value="MFS_MMR_MDR_like"/>
    <property type="match status" value="1"/>
</dbReference>
<feature type="domain" description="Major facilitator superfamily (MFS) profile" evidence="6">
    <location>
        <begin position="1"/>
        <end position="443"/>
    </location>
</feature>
<dbReference type="Proteomes" id="UP000290365">
    <property type="component" value="Chromosome"/>
</dbReference>
<dbReference type="PANTHER" id="PTHR42718:SF39">
    <property type="entry name" value="ACTINORHODIN TRANSPORTER-RELATED"/>
    <property type="match status" value="1"/>
</dbReference>
<feature type="transmembrane region" description="Helical" evidence="5">
    <location>
        <begin position="320"/>
        <end position="342"/>
    </location>
</feature>
<keyword evidence="4 5" id="KW-0472">Membrane</keyword>
<protein>
    <submittedName>
        <fullName evidence="7">MFS transporter</fullName>
    </submittedName>
</protein>
<feature type="transmembrane region" description="Helical" evidence="5">
    <location>
        <begin position="415"/>
        <end position="436"/>
    </location>
</feature>
<feature type="transmembrane region" description="Helical" evidence="5">
    <location>
        <begin position="207"/>
        <end position="230"/>
    </location>
</feature>
<evidence type="ECO:0000256" key="4">
    <source>
        <dbReference type="ARBA" id="ARBA00023136"/>
    </source>
</evidence>
<reference evidence="7 8" key="1">
    <citation type="submission" date="2019-01" db="EMBL/GenBank/DDBJ databases">
        <title>Ktedonosporobacter rubrisoli SCAWS-G2.</title>
        <authorList>
            <person name="Huang Y."/>
            <person name="Yan B."/>
        </authorList>
    </citation>
    <scope>NUCLEOTIDE SEQUENCE [LARGE SCALE GENOMIC DNA]</scope>
    <source>
        <strain evidence="7 8">SCAWS-G2</strain>
    </source>
</reference>
<dbReference type="Pfam" id="PF07690">
    <property type="entry name" value="MFS_1"/>
    <property type="match status" value="1"/>
</dbReference>
<accession>A0A4P6JJY7</accession>
<feature type="transmembrane region" description="Helical" evidence="5">
    <location>
        <begin position="27"/>
        <end position="45"/>
    </location>
</feature>
<evidence type="ECO:0000256" key="1">
    <source>
        <dbReference type="ARBA" id="ARBA00004651"/>
    </source>
</evidence>
<dbReference type="PROSITE" id="PS50850">
    <property type="entry name" value="MFS"/>
    <property type="match status" value="1"/>
</dbReference>
<dbReference type="PANTHER" id="PTHR42718">
    <property type="entry name" value="MAJOR FACILITATOR SUPERFAMILY MULTIDRUG TRANSPORTER MFSC"/>
    <property type="match status" value="1"/>
</dbReference>
<evidence type="ECO:0000313" key="8">
    <source>
        <dbReference type="Proteomes" id="UP000290365"/>
    </source>
</evidence>
<feature type="transmembrane region" description="Helical" evidence="5">
    <location>
        <begin position="288"/>
        <end position="308"/>
    </location>
</feature>
<feature type="transmembrane region" description="Helical" evidence="5">
    <location>
        <begin position="150"/>
        <end position="170"/>
    </location>
</feature>
<feature type="transmembrane region" description="Helical" evidence="5">
    <location>
        <begin position="119"/>
        <end position="138"/>
    </location>
</feature>
<gene>
    <name evidence="7" type="ORF">EPA93_05335</name>
</gene>
<evidence type="ECO:0000256" key="5">
    <source>
        <dbReference type="SAM" id="Phobius"/>
    </source>
</evidence>
<dbReference type="RefSeq" id="WP_129886053.1">
    <property type="nucleotide sequence ID" value="NZ_CP035758.1"/>
</dbReference>
<sequence length="447" mass="47381">MGVLDSGIVNVAVPSIQRQMHASFAEVQLVIAGYTLAYGVFLVTGGRLGDLYGHKRWFLLGMGSFTCCSALCSLAPSAWLLIVFRVLQGTTAALMTPQVISFLQVSFDSDERPLAFGSYAAIIGLAAVLGQVFGGFLLEANLFNLGWRTIFLINLPIGIIALCAALLLLPELRMPEAGNLDYGGVVLLTLALFLLIFPLVLGEGIGWPLWILLCLLLSIPCLGAFLIYEMSRTKRGKTPLVSFALFRHRRFPAGILTSMLAAFLNGAVAFLLAIYLQTMLHLSPLQAGLVFLSGSASFILASSLGPIIHRRLGARGLPVAAILVSLSDLLTLLVAQVLISWWGLAPLVVAQVISGFGMGLLSAPLINKTLEKITPSAIGSASGIYTTASQLAAGLGVALIGLLFSLFTTLSGEPVQAFVSVMLVVTLLSAGLLFLIRFLNSSARANC</sequence>
<dbReference type="InterPro" id="IPR011701">
    <property type="entry name" value="MFS"/>
</dbReference>
<dbReference type="InterPro" id="IPR020846">
    <property type="entry name" value="MFS_dom"/>
</dbReference>